<keyword evidence="1" id="KW-1133">Transmembrane helix</keyword>
<gene>
    <name evidence="2" type="ORF">PGLA2088_LOCUS6921</name>
</gene>
<name>A0A813IDM4_POLGL</name>
<organism evidence="2 3">
    <name type="scientific">Polarella glacialis</name>
    <name type="common">Dinoflagellate</name>
    <dbReference type="NCBI Taxonomy" id="89957"/>
    <lineage>
        <taxon>Eukaryota</taxon>
        <taxon>Sar</taxon>
        <taxon>Alveolata</taxon>
        <taxon>Dinophyceae</taxon>
        <taxon>Suessiales</taxon>
        <taxon>Suessiaceae</taxon>
        <taxon>Polarella</taxon>
    </lineage>
</organism>
<feature type="transmembrane region" description="Helical" evidence="1">
    <location>
        <begin position="37"/>
        <end position="55"/>
    </location>
</feature>
<keyword evidence="1" id="KW-0472">Membrane</keyword>
<feature type="non-terminal residue" evidence="2">
    <location>
        <position position="1"/>
    </location>
</feature>
<evidence type="ECO:0000313" key="2">
    <source>
        <dbReference type="EMBL" id="CAE8648843.1"/>
    </source>
</evidence>
<proteinExistence type="predicted"/>
<reference evidence="2" key="1">
    <citation type="submission" date="2021-02" db="EMBL/GenBank/DDBJ databases">
        <authorList>
            <person name="Dougan E. K."/>
            <person name="Rhodes N."/>
            <person name="Thang M."/>
            <person name="Chan C."/>
        </authorList>
    </citation>
    <scope>NUCLEOTIDE SEQUENCE</scope>
</reference>
<accession>A0A813IDM4</accession>
<keyword evidence="1" id="KW-0812">Transmembrane</keyword>
<dbReference type="EMBL" id="CAJNNW010007017">
    <property type="protein sequence ID" value="CAE8648843.1"/>
    <property type="molecule type" value="Genomic_DNA"/>
</dbReference>
<dbReference type="AlphaFoldDB" id="A0A813IDM4"/>
<sequence length="56" mass="5682">SISAVAVDLSVKAVGDFGICVDLTSGRWRGPGGLSPLWVGYVAFDISVVLAVCGIS</sequence>
<evidence type="ECO:0000256" key="1">
    <source>
        <dbReference type="SAM" id="Phobius"/>
    </source>
</evidence>
<protein>
    <submittedName>
        <fullName evidence="2">Uncharacterized protein</fullName>
    </submittedName>
</protein>
<comment type="caution">
    <text evidence="2">The sequence shown here is derived from an EMBL/GenBank/DDBJ whole genome shotgun (WGS) entry which is preliminary data.</text>
</comment>
<dbReference type="Proteomes" id="UP000626109">
    <property type="component" value="Unassembled WGS sequence"/>
</dbReference>
<evidence type="ECO:0000313" key="3">
    <source>
        <dbReference type="Proteomes" id="UP000626109"/>
    </source>
</evidence>
<feature type="non-terminal residue" evidence="2">
    <location>
        <position position="56"/>
    </location>
</feature>